<protein>
    <submittedName>
        <fullName evidence="1">NUDIX hydrolase</fullName>
    </submittedName>
</protein>
<dbReference type="Proteomes" id="UP001273935">
    <property type="component" value="Unassembled WGS sequence"/>
</dbReference>
<accession>A0ABU3Y192</accession>
<gene>
    <name evidence="1" type="ORF">R0G64_31410</name>
</gene>
<dbReference type="EMBL" id="JAWJUL010000372">
    <property type="protein sequence ID" value="MDV3443913.1"/>
    <property type="molecule type" value="Genomic_DNA"/>
</dbReference>
<feature type="non-terminal residue" evidence="1">
    <location>
        <position position="27"/>
    </location>
</feature>
<evidence type="ECO:0000313" key="1">
    <source>
        <dbReference type="EMBL" id="MDV3443913.1"/>
    </source>
</evidence>
<reference evidence="1 2" key="1">
    <citation type="submission" date="2023-10" db="EMBL/GenBank/DDBJ databases">
        <title>Pseudomonas otitidis isolated from a paediatric patient with cystic fibrosis in Chile.</title>
        <authorList>
            <person name="Amsteins-Romero L."/>
            <person name="Opazo-Capurro A."/>
            <person name="Matus-Kohler M."/>
            <person name="Gonzalez-Rocha G."/>
        </authorList>
    </citation>
    <scope>NUCLEOTIDE SEQUENCE [LARGE SCALE GENOMIC DNA]</scope>
    <source>
        <strain evidence="1 2">P-714</strain>
    </source>
</reference>
<sequence length="27" mass="2795">MSSAQVLASVDIVALRLDPAQGLDVLL</sequence>
<name>A0ABU3Y192_9GAMM</name>
<comment type="caution">
    <text evidence="1">The sequence shown here is derived from an EMBL/GenBank/DDBJ whole genome shotgun (WGS) entry which is preliminary data.</text>
</comment>
<proteinExistence type="predicted"/>
<organism evidence="1 2">
    <name type="scientific">Metapseudomonas otitidis</name>
    <dbReference type="NCBI Taxonomy" id="319939"/>
    <lineage>
        <taxon>Bacteria</taxon>
        <taxon>Pseudomonadati</taxon>
        <taxon>Pseudomonadota</taxon>
        <taxon>Gammaproteobacteria</taxon>
        <taxon>Pseudomonadales</taxon>
        <taxon>Pseudomonadaceae</taxon>
        <taxon>Metapseudomonas</taxon>
    </lineage>
</organism>
<dbReference type="GO" id="GO:0016787">
    <property type="term" value="F:hydrolase activity"/>
    <property type="evidence" value="ECO:0007669"/>
    <property type="project" value="UniProtKB-KW"/>
</dbReference>
<evidence type="ECO:0000313" key="2">
    <source>
        <dbReference type="Proteomes" id="UP001273935"/>
    </source>
</evidence>
<keyword evidence="1" id="KW-0378">Hydrolase</keyword>
<keyword evidence="2" id="KW-1185">Reference proteome</keyword>